<dbReference type="STRING" id="1335757.SPICUR_09415"/>
<organism evidence="2 3">
    <name type="scientific">Spiribacter curvatus</name>
    <dbReference type="NCBI Taxonomy" id="1335757"/>
    <lineage>
        <taxon>Bacteria</taxon>
        <taxon>Pseudomonadati</taxon>
        <taxon>Pseudomonadota</taxon>
        <taxon>Gammaproteobacteria</taxon>
        <taxon>Chromatiales</taxon>
        <taxon>Ectothiorhodospiraceae</taxon>
        <taxon>Spiribacter</taxon>
    </lineage>
</organism>
<reference evidence="2 3" key="1">
    <citation type="journal article" date="2013" name="BMC Genomics">
        <title>Genomes of "Spiribacter", a streamlined, successful halophilic bacterium.</title>
        <authorList>
            <person name="Lopez-Perez M."/>
            <person name="Ghai R."/>
            <person name="Leon M.J."/>
            <person name="Rodriguez-Olmos A."/>
            <person name="Copa-Patino J.L."/>
            <person name="Soliveri J."/>
            <person name="Sanchez-Porro C."/>
            <person name="Ventosa A."/>
            <person name="Rodriguez-Valera F."/>
        </authorList>
    </citation>
    <scope>NUCLEOTIDE SEQUENCE [LARGE SCALE GENOMIC DNA]</scope>
    <source>
        <strain evidence="2 3">UAH-SP71</strain>
    </source>
</reference>
<proteinExistence type="predicted"/>
<dbReference type="PANTHER" id="PTHR13696">
    <property type="entry name" value="P-LOOP CONTAINING NUCLEOSIDE TRIPHOSPHATE HYDROLASE"/>
    <property type="match status" value="1"/>
</dbReference>
<dbReference type="Gene3D" id="3.40.50.300">
    <property type="entry name" value="P-loop containing nucleotide triphosphate hydrolases"/>
    <property type="match status" value="1"/>
</dbReference>
<gene>
    <name evidence="2" type="ORF">SPICUR_09415</name>
</gene>
<dbReference type="SUPFAM" id="SSF52540">
    <property type="entry name" value="P-loop containing nucleoside triphosphate hydrolases"/>
    <property type="match status" value="1"/>
</dbReference>
<dbReference type="AlphaFoldDB" id="U5T954"/>
<dbReference type="OrthoDB" id="9799330at2"/>
<evidence type="ECO:0000259" key="1">
    <source>
        <dbReference type="Pfam" id="PF13614"/>
    </source>
</evidence>
<name>U5T954_9GAMM</name>
<feature type="domain" description="AAA" evidence="1">
    <location>
        <begin position="1"/>
        <end position="163"/>
    </location>
</feature>
<dbReference type="HOGENOM" id="CLU_037612_1_4_6"/>
<dbReference type="InterPro" id="IPR025669">
    <property type="entry name" value="AAA_dom"/>
</dbReference>
<dbReference type="KEGG" id="spiu:SPICUR_09415"/>
<dbReference type="EMBL" id="CP005990">
    <property type="protein sequence ID" value="AGY92802.1"/>
    <property type="molecule type" value="Genomic_DNA"/>
</dbReference>
<keyword evidence="3" id="KW-1185">Reference proteome</keyword>
<dbReference type="CDD" id="cd02042">
    <property type="entry name" value="ParAB_family"/>
    <property type="match status" value="1"/>
</dbReference>
<sequence>MDIIALHNLKGGVGKTATAVNLADQAARAGVPTLLWDLDAQAAATWCVGAAPGLARPPAKLFRRKSPIGRETVRTRQTYLDLLPADGSLRQLDDLIDKGKDGARLLDRLLQPFSENYGLVVLDCPPSFSRLADAVVRVATRVLCPLIPAPLSLNAWRQMVARFDRGRYGRDTLRPFLSMVDRRRGLHRRWSEAPPTSLRHCLRTGIPYSTDIEQMSVHRQPLAAFAPRATATEAYRRLWLELAGDIEIRP</sequence>
<protein>
    <recommendedName>
        <fullName evidence="1">AAA domain-containing protein</fullName>
    </recommendedName>
</protein>
<evidence type="ECO:0000313" key="2">
    <source>
        <dbReference type="EMBL" id="AGY92802.1"/>
    </source>
</evidence>
<evidence type="ECO:0000313" key="3">
    <source>
        <dbReference type="Proteomes" id="UP000017640"/>
    </source>
</evidence>
<dbReference type="InterPro" id="IPR050678">
    <property type="entry name" value="DNA_Partitioning_ATPase"/>
</dbReference>
<accession>U5T954</accession>
<dbReference type="Proteomes" id="UP000017640">
    <property type="component" value="Chromosome"/>
</dbReference>
<dbReference type="Pfam" id="PF13614">
    <property type="entry name" value="AAA_31"/>
    <property type="match status" value="1"/>
</dbReference>
<dbReference type="InterPro" id="IPR027417">
    <property type="entry name" value="P-loop_NTPase"/>
</dbReference>
<dbReference type="eggNOG" id="COG1192">
    <property type="taxonomic scope" value="Bacteria"/>
</dbReference>
<dbReference type="PANTHER" id="PTHR13696:SF52">
    <property type="entry name" value="PARA FAMILY PROTEIN CT_582"/>
    <property type="match status" value="1"/>
</dbReference>